<reference evidence="10" key="1">
    <citation type="submission" date="2021-02" db="EMBL/GenBank/DDBJ databases">
        <authorList>
            <person name="Nowell W R."/>
        </authorList>
    </citation>
    <scope>NUCLEOTIDE SEQUENCE</scope>
</reference>
<dbReference type="Pfam" id="PF13768">
    <property type="entry name" value="VWA_3"/>
    <property type="match status" value="1"/>
</dbReference>
<dbReference type="PANTHER" id="PTHR45737">
    <property type="entry name" value="VON WILLEBRAND FACTOR A DOMAIN-CONTAINING PROTEIN 5A"/>
    <property type="match status" value="1"/>
</dbReference>
<dbReference type="PANTHER" id="PTHR45737:SF6">
    <property type="entry name" value="VON WILLEBRAND FACTOR A DOMAIN-CONTAINING PROTEIN 5A"/>
    <property type="match status" value="1"/>
</dbReference>
<dbReference type="SUPFAM" id="SSF53300">
    <property type="entry name" value="vWA-like"/>
    <property type="match status" value="1"/>
</dbReference>
<feature type="domain" description="VIT" evidence="9">
    <location>
        <begin position="172"/>
        <end position="302"/>
    </location>
</feature>
<proteinExistence type="inferred from homology"/>
<keyword evidence="4" id="KW-0548">Nucleotidyltransferase</keyword>
<keyword evidence="7" id="KW-0812">Transmembrane</keyword>
<dbReference type="InterPro" id="IPR002035">
    <property type="entry name" value="VWF_A"/>
</dbReference>
<keyword evidence="3 6" id="KW-0808">Transferase</keyword>
<dbReference type="Pfam" id="PF08487">
    <property type="entry name" value="VIT"/>
    <property type="match status" value="1"/>
</dbReference>
<sequence>MQTPFHSRLNEALRAENQHKLKPWFGFLKLFMAALEKLPSVKATVWRGVLGNVTSDFKDNNLRRWWSINSCSTKLDVVACYIHNEGTVFAINALQCKDISTFSAFPDENEVILMPGTALRSKANALNFENRSDLLNILTGYLIFILLAVVHLSVLFFLSAQAHERTLQIERDTHVFNGTQYKMLYVPLMRVSIETTIHSFIADVNITWSFYNAENVSIEAVYCFPMEERAAVYSFVARINDREVTAHLKEKNEAQHEYGEALRQGHGAYLLELDEQSIDNLVINVGAIPPLTECTITILYVTELERIDGSTVELAIPTTIAPRYNSKKHRITSPAGTTSKYVQQSPYTMKFCGHIKKKTETGERFISKVSSTSHPIEVDLFQQDAYVVTFSQENIHLDRDILIDIELIKKQINNLLVTERGTVMAVLATTGEDCPGTRNNSPINEFIFVLDCSDSMSGHSKIELAKQTIMLFLKSLPIGSYFNIIRFGSNYTTLFPETVAMYAEVNILQAKHLIVKMQADLGGAELRGPLQWLTERPPGQGHSRQIILLTDGEISDVLEVLNLCQSIGSSSRIYPFGFGSSPSRALIKGLARVTDGQYAFIPPNTKIDIRVKQQLFQILQKSLSNVQVRWNLSVGNAHITPIQSLTVYANGHFLVYGLINDTSLKFNLNSSVQLYTECDCYPSCEAKVDRIVNISENRSIAEVAAKIIILKLEYSKKTIMGTLQRRLLREKFLNIETNKAISELSLKHNILSSQTAFFGEEKRATGKNIDMVLCEVPIQIPKYDLFLTQAPSSRIGMGTDEKIKYSVYNSCAERKIFGHWALSLFFAVLSL</sequence>
<name>A0A816SGG4_9BILA</name>
<comment type="similarity">
    <text evidence="1 6">Belongs to the Arg-specific ADP-ribosyltransferase family.</text>
</comment>
<dbReference type="Proteomes" id="UP000663856">
    <property type="component" value="Unassembled WGS sequence"/>
</dbReference>
<feature type="domain" description="VWFA" evidence="8">
    <location>
        <begin position="445"/>
        <end position="619"/>
    </location>
</feature>
<keyword evidence="7" id="KW-0472">Membrane</keyword>
<dbReference type="AlphaFoldDB" id="A0A816SGG4"/>
<evidence type="ECO:0000256" key="2">
    <source>
        <dbReference type="ARBA" id="ARBA00022676"/>
    </source>
</evidence>
<comment type="catalytic activity">
    <reaction evidence="5 6">
        <text>L-arginyl-[protein] + NAD(+) = N(omega)-(ADP-D-ribosyl)-L-arginyl-[protein] + nicotinamide + H(+)</text>
        <dbReference type="Rhea" id="RHEA:19149"/>
        <dbReference type="Rhea" id="RHEA-COMP:10532"/>
        <dbReference type="Rhea" id="RHEA-COMP:15087"/>
        <dbReference type="ChEBI" id="CHEBI:15378"/>
        <dbReference type="ChEBI" id="CHEBI:17154"/>
        <dbReference type="ChEBI" id="CHEBI:29965"/>
        <dbReference type="ChEBI" id="CHEBI:57540"/>
        <dbReference type="ChEBI" id="CHEBI:142554"/>
        <dbReference type="EC" id="2.4.2.31"/>
    </reaction>
</comment>
<feature type="transmembrane region" description="Helical" evidence="7">
    <location>
        <begin position="134"/>
        <end position="158"/>
    </location>
</feature>
<evidence type="ECO:0000256" key="1">
    <source>
        <dbReference type="ARBA" id="ARBA00009558"/>
    </source>
</evidence>
<dbReference type="Gene3D" id="3.90.176.10">
    <property type="entry name" value="Toxin ADP-ribosyltransferase, Chain A, domain 1"/>
    <property type="match status" value="1"/>
</dbReference>
<dbReference type="GO" id="GO:0106274">
    <property type="term" value="F:NAD+-protein-arginine ADP-ribosyltransferase activity"/>
    <property type="evidence" value="ECO:0007669"/>
    <property type="project" value="UniProtKB-EC"/>
</dbReference>
<evidence type="ECO:0000256" key="5">
    <source>
        <dbReference type="ARBA" id="ARBA00047597"/>
    </source>
</evidence>
<dbReference type="Gene3D" id="3.40.50.410">
    <property type="entry name" value="von Willebrand factor, type A domain"/>
    <property type="match status" value="1"/>
</dbReference>
<dbReference type="InterPro" id="IPR000768">
    <property type="entry name" value="ART"/>
</dbReference>
<evidence type="ECO:0000313" key="11">
    <source>
        <dbReference type="Proteomes" id="UP000663856"/>
    </source>
</evidence>
<keyword evidence="7" id="KW-1133">Transmembrane helix</keyword>
<dbReference type="PROSITE" id="PS50234">
    <property type="entry name" value="VWFA"/>
    <property type="match status" value="1"/>
</dbReference>
<protein>
    <recommendedName>
        <fullName evidence="6">NAD(P)(+)--arginine ADP-ribosyltransferase</fullName>
        <ecNumber evidence="6">2.4.2.31</ecNumber>
    </recommendedName>
    <alternativeName>
        <fullName evidence="6">Mono(ADP-ribosyl)transferase</fullName>
    </alternativeName>
</protein>
<dbReference type="PROSITE" id="PS51468">
    <property type="entry name" value="VIT"/>
    <property type="match status" value="1"/>
</dbReference>
<keyword evidence="6" id="KW-0521">NADP</keyword>
<accession>A0A816SGG4</accession>
<evidence type="ECO:0000313" key="10">
    <source>
        <dbReference type="EMBL" id="CAF2084695.1"/>
    </source>
</evidence>
<dbReference type="GO" id="GO:0016779">
    <property type="term" value="F:nucleotidyltransferase activity"/>
    <property type="evidence" value="ECO:0007669"/>
    <property type="project" value="UniProtKB-KW"/>
</dbReference>
<dbReference type="EC" id="2.4.2.31" evidence="6"/>
<dbReference type="InterPro" id="IPR013694">
    <property type="entry name" value="VIT"/>
</dbReference>
<evidence type="ECO:0000259" key="9">
    <source>
        <dbReference type="PROSITE" id="PS51468"/>
    </source>
</evidence>
<gene>
    <name evidence="10" type="ORF">WKI299_LOCUS16883</name>
</gene>
<keyword evidence="2 6" id="KW-0328">Glycosyltransferase</keyword>
<evidence type="ECO:0000256" key="3">
    <source>
        <dbReference type="ARBA" id="ARBA00022679"/>
    </source>
</evidence>
<dbReference type="EMBL" id="CAJNRF010006786">
    <property type="protein sequence ID" value="CAF2084695.1"/>
    <property type="molecule type" value="Genomic_DNA"/>
</dbReference>
<dbReference type="SMART" id="SM00327">
    <property type="entry name" value="VWA"/>
    <property type="match status" value="1"/>
</dbReference>
<dbReference type="SUPFAM" id="SSF56399">
    <property type="entry name" value="ADP-ribosylation"/>
    <property type="match status" value="1"/>
</dbReference>
<evidence type="ECO:0000259" key="8">
    <source>
        <dbReference type="PROSITE" id="PS50234"/>
    </source>
</evidence>
<dbReference type="InterPro" id="IPR036465">
    <property type="entry name" value="vWFA_dom_sf"/>
</dbReference>
<dbReference type="SMART" id="SM00609">
    <property type="entry name" value="VIT"/>
    <property type="match status" value="1"/>
</dbReference>
<dbReference type="Pfam" id="PF01129">
    <property type="entry name" value="ART"/>
    <property type="match status" value="1"/>
</dbReference>
<evidence type="ECO:0000256" key="6">
    <source>
        <dbReference type="RuleBase" id="RU361228"/>
    </source>
</evidence>
<evidence type="ECO:0000256" key="7">
    <source>
        <dbReference type="SAM" id="Phobius"/>
    </source>
</evidence>
<evidence type="ECO:0000256" key="4">
    <source>
        <dbReference type="ARBA" id="ARBA00022695"/>
    </source>
</evidence>
<organism evidence="10 11">
    <name type="scientific">Rotaria magnacalcarata</name>
    <dbReference type="NCBI Taxonomy" id="392030"/>
    <lineage>
        <taxon>Eukaryota</taxon>
        <taxon>Metazoa</taxon>
        <taxon>Spiralia</taxon>
        <taxon>Gnathifera</taxon>
        <taxon>Rotifera</taxon>
        <taxon>Eurotatoria</taxon>
        <taxon>Bdelloidea</taxon>
        <taxon>Philodinida</taxon>
        <taxon>Philodinidae</taxon>
        <taxon>Rotaria</taxon>
    </lineage>
</organism>
<comment type="caution">
    <text evidence="10">The sequence shown here is derived from an EMBL/GenBank/DDBJ whole genome shotgun (WGS) entry which is preliminary data.</text>
</comment>
<keyword evidence="6" id="KW-0520">NAD</keyword>